<comment type="caution">
    <text evidence="9">The sequence shown here is derived from an EMBL/GenBank/DDBJ whole genome shotgun (WGS) entry which is preliminary data.</text>
</comment>
<feature type="transmembrane region" description="Helical" evidence="8">
    <location>
        <begin position="286"/>
        <end position="305"/>
    </location>
</feature>
<dbReference type="GO" id="GO:0055085">
    <property type="term" value="P:transmembrane transport"/>
    <property type="evidence" value="ECO:0007669"/>
    <property type="project" value="InterPro"/>
</dbReference>
<keyword evidence="7 8" id="KW-0472">Membrane</keyword>
<feature type="transmembrane region" description="Helical" evidence="8">
    <location>
        <begin position="95"/>
        <end position="118"/>
    </location>
</feature>
<comment type="similarity">
    <text evidence="2">Belongs to the auxin efflux carrier (TC 2.A.69) family.</text>
</comment>
<organism evidence="9 10">
    <name type="scientific">Serinibacter salmoneus</name>
    <dbReference type="NCBI Taxonomy" id="556530"/>
    <lineage>
        <taxon>Bacteria</taxon>
        <taxon>Bacillati</taxon>
        <taxon>Actinomycetota</taxon>
        <taxon>Actinomycetes</taxon>
        <taxon>Micrococcales</taxon>
        <taxon>Beutenbergiaceae</taxon>
        <taxon>Serinibacter</taxon>
    </lineage>
</organism>
<dbReference type="GO" id="GO:0005886">
    <property type="term" value="C:plasma membrane"/>
    <property type="evidence" value="ECO:0007669"/>
    <property type="project" value="UniProtKB-SubCell"/>
</dbReference>
<evidence type="ECO:0000313" key="9">
    <source>
        <dbReference type="EMBL" id="PFG18851.1"/>
    </source>
</evidence>
<name>A0A2A9CXH9_9MICO</name>
<dbReference type="Proteomes" id="UP000224915">
    <property type="component" value="Unassembled WGS sequence"/>
</dbReference>
<evidence type="ECO:0000256" key="3">
    <source>
        <dbReference type="ARBA" id="ARBA00022448"/>
    </source>
</evidence>
<evidence type="ECO:0000256" key="8">
    <source>
        <dbReference type="SAM" id="Phobius"/>
    </source>
</evidence>
<dbReference type="RefSeq" id="WP_098468075.1">
    <property type="nucleotide sequence ID" value="NZ_PDJD01000001.1"/>
</dbReference>
<evidence type="ECO:0000256" key="7">
    <source>
        <dbReference type="ARBA" id="ARBA00023136"/>
    </source>
</evidence>
<sequence>MTGVLEGFALIGAIIAVGYLLGRTGSLGEEAGAVLSRLAFFVGAPALLYVTLSRAEVSALVDARSLVSYGTSAAMILAYVLIARLGMRRPAGETVIGGLSSGYVNAGNLGIPIAVYALGGAEAAVPTMIFQLVILAPTSFLVLDALEHRGTPGRWRRAFAPLLNPLLLASAAGAISAVVGWQPPELVMAPIETLGGLAVPAMLLAFGISLRGSPMPGRSEMKAQLLVVVILKSFVQPLLAYGVGRAVGLEGDVLLAAVVIAALPTAQNVFTYAMRYDRGVMLARESVLVTTIFSVPVVLLAAALLA</sequence>
<keyword evidence="3" id="KW-0813">Transport</keyword>
<keyword evidence="5 8" id="KW-0812">Transmembrane</keyword>
<feature type="transmembrane region" description="Helical" evidence="8">
    <location>
        <begin position="253"/>
        <end position="274"/>
    </location>
</feature>
<evidence type="ECO:0000313" key="10">
    <source>
        <dbReference type="Proteomes" id="UP000224915"/>
    </source>
</evidence>
<keyword evidence="10" id="KW-1185">Reference proteome</keyword>
<feature type="transmembrane region" description="Helical" evidence="8">
    <location>
        <begin position="6"/>
        <end position="22"/>
    </location>
</feature>
<keyword evidence="6 8" id="KW-1133">Transmembrane helix</keyword>
<feature type="transmembrane region" description="Helical" evidence="8">
    <location>
        <begin position="124"/>
        <end position="146"/>
    </location>
</feature>
<dbReference type="Pfam" id="PF03547">
    <property type="entry name" value="Mem_trans"/>
    <property type="match status" value="2"/>
</dbReference>
<gene>
    <name evidence="9" type="ORF">ATL40_0398</name>
</gene>
<dbReference type="Gene3D" id="1.20.1530.20">
    <property type="match status" value="1"/>
</dbReference>
<evidence type="ECO:0000256" key="1">
    <source>
        <dbReference type="ARBA" id="ARBA00004651"/>
    </source>
</evidence>
<dbReference type="PANTHER" id="PTHR36838">
    <property type="entry name" value="AUXIN EFFLUX CARRIER FAMILY PROTEIN"/>
    <property type="match status" value="1"/>
</dbReference>
<dbReference type="InterPro" id="IPR038770">
    <property type="entry name" value="Na+/solute_symporter_sf"/>
</dbReference>
<dbReference type="AlphaFoldDB" id="A0A2A9CXH9"/>
<evidence type="ECO:0000256" key="4">
    <source>
        <dbReference type="ARBA" id="ARBA00022475"/>
    </source>
</evidence>
<dbReference type="OrthoDB" id="5405318at2"/>
<proteinExistence type="inferred from homology"/>
<evidence type="ECO:0000256" key="6">
    <source>
        <dbReference type="ARBA" id="ARBA00022989"/>
    </source>
</evidence>
<dbReference type="PANTHER" id="PTHR36838:SF3">
    <property type="entry name" value="TRANSPORTER AUXIN EFFLUX CARRIER EC FAMILY"/>
    <property type="match status" value="1"/>
</dbReference>
<reference evidence="9 10" key="1">
    <citation type="submission" date="2017-10" db="EMBL/GenBank/DDBJ databases">
        <title>Sequencing the genomes of 1000 actinobacteria strains.</title>
        <authorList>
            <person name="Klenk H.-P."/>
        </authorList>
    </citation>
    <scope>NUCLEOTIDE SEQUENCE [LARGE SCALE GENOMIC DNA]</scope>
    <source>
        <strain evidence="9 10">DSM 21801</strain>
    </source>
</reference>
<comment type="subcellular location">
    <subcellularLocation>
        <location evidence="1">Cell membrane</location>
        <topology evidence="1">Multi-pass membrane protein</topology>
    </subcellularLocation>
</comment>
<evidence type="ECO:0008006" key="11">
    <source>
        <dbReference type="Google" id="ProtNLM"/>
    </source>
</evidence>
<feature type="transmembrane region" description="Helical" evidence="8">
    <location>
        <begin position="34"/>
        <end position="52"/>
    </location>
</feature>
<evidence type="ECO:0000256" key="5">
    <source>
        <dbReference type="ARBA" id="ARBA00022692"/>
    </source>
</evidence>
<protein>
    <recommendedName>
        <fullName evidence="11">AEC family transporter</fullName>
    </recommendedName>
</protein>
<dbReference type="EMBL" id="PDJD01000001">
    <property type="protein sequence ID" value="PFG18851.1"/>
    <property type="molecule type" value="Genomic_DNA"/>
</dbReference>
<feature type="transmembrane region" description="Helical" evidence="8">
    <location>
        <begin position="223"/>
        <end position="241"/>
    </location>
</feature>
<feature type="transmembrane region" description="Helical" evidence="8">
    <location>
        <begin position="193"/>
        <end position="211"/>
    </location>
</feature>
<feature type="transmembrane region" description="Helical" evidence="8">
    <location>
        <begin position="64"/>
        <end position="83"/>
    </location>
</feature>
<keyword evidence="4" id="KW-1003">Cell membrane</keyword>
<accession>A0A2A9CXH9</accession>
<evidence type="ECO:0000256" key="2">
    <source>
        <dbReference type="ARBA" id="ARBA00010145"/>
    </source>
</evidence>
<feature type="transmembrane region" description="Helical" evidence="8">
    <location>
        <begin position="158"/>
        <end position="181"/>
    </location>
</feature>
<dbReference type="InterPro" id="IPR004776">
    <property type="entry name" value="Mem_transp_PIN-like"/>
</dbReference>